<feature type="region of interest" description="Disordered" evidence="4">
    <location>
        <begin position="295"/>
        <end position="483"/>
    </location>
</feature>
<proteinExistence type="inferred from homology"/>
<comment type="caution">
    <text evidence="7">The sequence shown here is derived from an EMBL/GenBank/DDBJ whole genome shotgun (WGS) entry which is preliminary data.</text>
</comment>
<evidence type="ECO:0000256" key="3">
    <source>
        <dbReference type="ARBA" id="ARBA00023242"/>
    </source>
</evidence>
<accession>A0A2H3HHF9</accession>
<dbReference type="GO" id="GO:0000460">
    <property type="term" value="P:maturation of 5.8S rRNA"/>
    <property type="evidence" value="ECO:0007669"/>
    <property type="project" value="TreeGrafter"/>
</dbReference>
<dbReference type="PANTHER" id="PTHR23405">
    <property type="entry name" value="MAINTENANCE OF KILLER 16 MAK16 PROTEIN-RELATED"/>
    <property type="match status" value="1"/>
</dbReference>
<organism evidence="7 8">
    <name type="scientific">Fusarium oxysporum f. sp. radicis-cucumerinum</name>
    <dbReference type="NCBI Taxonomy" id="327505"/>
    <lineage>
        <taxon>Eukaryota</taxon>
        <taxon>Fungi</taxon>
        <taxon>Dikarya</taxon>
        <taxon>Ascomycota</taxon>
        <taxon>Pezizomycotina</taxon>
        <taxon>Sordariomycetes</taxon>
        <taxon>Hypocreomycetidae</taxon>
        <taxon>Hypocreales</taxon>
        <taxon>Nectriaceae</taxon>
        <taxon>Fusarium</taxon>
        <taxon>Fusarium oxysporum species complex</taxon>
    </lineage>
</organism>
<evidence type="ECO:0000256" key="2">
    <source>
        <dbReference type="ARBA" id="ARBA00005514"/>
    </source>
</evidence>
<dbReference type="InterPro" id="IPR029004">
    <property type="entry name" value="Ribosomal_eL28/Mak16"/>
</dbReference>
<feature type="compositionally biased region" description="Basic and acidic residues" evidence="4">
    <location>
        <begin position="200"/>
        <end position="215"/>
    </location>
</feature>
<dbReference type="InterPro" id="IPR006958">
    <property type="entry name" value="Mak16"/>
</dbReference>
<dbReference type="Proteomes" id="UP000219602">
    <property type="component" value="Chromosome 4"/>
</dbReference>
<name>A0A2H3HHF9_FUSOX</name>
<dbReference type="Pfam" id="PF01778">
    <property type="entry name" value="Ribosomal_L28e"/>
    <property type="match status" value="1"/>
</dbReference>
<evidence type="ECO:0000256" key="1">
    <source>
        <dbReference type="ARBA" id="ARBA00004123"/>
    </source>
</evidence>
<feature type="domain" description="Ribosomal eL28/Mak16" evidence="5">
    <location>
        <begin position="6"/>
        <end position="118"/>
    </location>
</feature>
<evidence type="ECO:0000313" key="7">
    <source>
        <dbReference type="EMBL" id="PCD41710.1"/>
    </source>
</evidence>
<dbReference type="AlphaFoldDB" id="A0A2H3HHF9"/>
<dbReference type="EMBL" id="MABQ02000003">
    <property type="protein sequence ID" value="PCD41710.1"/>
    <property type="molecule type" value="Genomic_DNA"/>
</dbReference>
<feature type="domain" description="Mso1 N-terminal" evidence="6">
    <location>
        <begin position="264"/>
        <end position="303"/>
    </location>
</feature>
<dbReference type="FunFam" id="3.30.390.110:FF:000001">
    <property type="entry name" value="Protein MAK16 homolog"/>
    <property type="match status" value="1"/>
</dbReference>
<evidence type="ECO:0008006" key="9">
    <source>
        <dbReference type="Google" id="ProtNLM"/>
    </source>
</evidence>
<dbReference type="Gene3D" id="3.30.390.110">
    <property type="match status" value="1"/>
</dbReference>
<feature type="compositionally biased region" description="Acidic residues" evidence="4">
    <location>
        <begin position="216"/>
        <end position="231"/>
    </location>
</feature>
<evidence type="ECO:0000313" key="8">
    <source>
        <dbReference type="Proteomes" id="UP000219602"/>
    </source>
</evidence>
<evidence type="ECO:0000259" key="6">
    <source>
        <dbReference type="Pfam" id="PF14475"/>
    </source>
</evidence>
<feature type="region of interest" description="Disordered" evidence="4">
    <location>
        <begin position="200"/>
        <end position="232"/>
    </location>
</feature>
<feature type="compositionally biased region" description="Low complexity" evidence="4">
    <location>
        <begin position="345"/>
        <end position="354"/>
    </location>
</feature>
<dbReference type="STRING" id="327505.A0A2H3HHF9"/>
<comment type="similarity">
    <text evidence="2">Belongs to the MAK16 family.</text>
</comment>
<dbReference type="GO" id="GO:0030687">
    <property type="term" value="C:preribosome, large subunit precursor"/>
    <property type="evidence" value="ECO:0007669"/>
    <property type="project" value="TreeGrafter"/>
</dbReference>
<protein>
    <recommendedName>
        <fullName evidence="9">Protein MAK16</fullName>
    </recommendedName>
</protein>
<dbReference type="Pfam" id="PF04874">
    <property type="entry name" value="Mak16"/>
    <property type="match status" value="1"/>
</dbReference>
<keyword evidence="3" id="KW-0539">Nucleus</keyword>
<feature type="compositionally biased region" description="Gly residues" evidence="4">
    <location>
        <begin position="397"/>
        <end position="406"/>
    </location>
</feature>
<comment type="subcellular location">
    <subcellularLocation>
        <location evidence="1">Nucleus</location>
    </subcellularLocation>
</comment>
<feature type="compositionally biased region" description="Low complexity" evidence="4">
    <location>
        <begin position="322"/>
        <end position="337"/>
    </location>
</feature>
<reference evidence="7 8" key="2">
    <citation type="journal article" date="2017" name="Sci. Rep.">
        <title>A mobile pathogenicity chromosome in Fusarium oxysporum for infection of multiple cucurbit species.</title>
        <authorList>
            <person name="van Dam P."/>
            <person name="Fokkens L."/>
            <person name="Ayukawa Y."/>
            <person name="van der Gragt M."/>
            <person name="Ter Horst A."/>
            <person name="Brankovics B."/>
            <person name="Houterman P.M."/>
            <person name="Arie T."/>
            <person name="Rep M."/>
        </authorList>
    </citation>
    <scope>NUCLEOTIDE SEQUENCE [LARGE SCALE GENOMIC DNA]</scope>
    <source>
        <strain evidence="7 8">Forc016</strain>
    </source>
</reference>
<dbReference type="Pfam" id="PF14475">
    <property type="entry name" value="Mso1_Sec1_bdg"/>
    <property type="match status" value="1"/>
</dbReference>
<reference evidence="7 8" key="1">
    <citation type="journal article" date="2016" name="Environ. Microbiol.">
        <title>Effector profiles distinguish formae speciales of Fusarium oxysporum.</title>
        <authorList>
            <person name="van Dam P."/>
            <person name="Fokkens L."/>
            <person name="Schmidt S.M."/>
            <person name="Linmans J.H."/>
            <person name="Kistler H.C."/>
            <person name="Ma L.J."/>
            <person name="Rep M."/>
        </authorList>
    </citation>
    <scope>NUCLEOTIDE SEQUENCE [LARGE SCALE GENOMIC DNA]</scope>
    <source>
        <strain evidence="7 8">Forc016</strain>
    </source>
</reference>
<feature type="compositionally biased region" description="Polar residues" evidence="4">
    <location>
        <begin position="369"/>
        <end position="382"/>
    </location>
</feature>
<feature type="compositionally biased region" description="Gly residues" evidence="4">
    <location>
        <begin position="463"/>
        <end position="476"/>
    </location>
</feature>
<dbReference type="PANTHER" id="PTHR23405:SF4">
    <property type="entry name" value="PROTEIN MAK16 HOMOLOG"/>
    <property type="match status" value="1"/>
</dbReference>
<dbReference type="GO" id="GO:0000470">
    <property type="term" value="P:maturation of LSU-rRNA"/>
    <property type="evidence" value="ECO:0007669"/>
    <property type="project" value="TreeGrafter"/>
</dbReference>
<evidence type="ECO:0000259" key="5">
    <source>
        <dbReference type="Pfam" id="PF01778"/>
    </source>
</evidence>
<evidence type="ECO:0000256" key="4">
    <source>
        <dbReference type="SAM" id="MobiDB-lite"/>
    </source>
</evidence>
<dbReference type="GO" id="GO:0005730">
    <property type="term" value="C:nucleolus"/>
    <property type="evidence" value="ECO:0007669"/>
    <property type="project" value="TreeGrafter"/>
</dbReference>
<dbReference type="InterPro" id="IPR028095">
    <property type="entry name" value="Mso1_N_dom"/>
</dbReference>
<gene>
    <name evidence="7" type="ORF">AU210_004254</name>
</gene>
<feature type="compositionally biased region" description="Gly residues" evidence="4">
    <location>
        <begin position="438"/>
        <end position="448"/>
    </location>
</feature>
<sequence>MSSDEIVWQIIGQQFCAFKIKTNKAQTFCRNEYNVTGLCNRQSCPLANSRYATVREDAGKLFLLVKTPERSHLPSKLWQRYKLPNNYSKALSTIDEKLIYWPNFLIHKCKQRLTRLTQVQTRMRRIAAEEERLGEKLVPKMAPKIRHREQARERKAEAAAKLERTIERELVERLRQGAYGDQPLNVSESIWKKVLNAMERDGEGQRDKDMDKGLDENGEEADWSEEEDDNLENQVDYQRNTIRQHIMASWYSNLVQKTSSQISSLRQNLLSGEQDGDTEDDTHVCRVLRGYYTEKGRPFPSWLPPDPKAPAQQPIQPVMTPQAGQRLGAQGQQHGGLSSLWDNGPQQPQQQAPQSLRAGGGRTPASRPLPSQQRAGSYQNTGGQFGRPETASVPPGGASGGGGGGSAQDRLRQRLWGGGSRTTSPQAGSQGPFNPPGGNNGGGGGGGGYEDRFAPGGMYDQASGGGNAGLRRGGLPSGPRGYR</sequence>